<organism evidence="1">
    <name type="scientific">viral metagenome</name>
    <dbReference type="NCBI Taxonomy" id="1070528"/>
    <lineage>
        <taxon>unclassified sequences</taxon>
        <taxon>metagenomes</taxon>
        <taxon>organismal metagenomes</taxon>
    </lineage>
</organism>
<protein>
    <submittedName>
        <fullName evidence="1">Uncharacterized protein</fullName>
    </submittedName>
</protein>
<evidence type="ECO:0000313" key="3">
    <source>
        <dbReference type="EMBL" id="QJA84253.1"/>
    </source>
</evidence>
<evidence type="ECO:0000313" key="4">
    <source>
        <dbReference type="EMBL" id="QJH99970.1"/>
    </source>
</evidence>
<dbReference type="EMBL" id="MT144819">
    <property type="protein sequence ID" value="QJH99970.1"/>
    <property type="molecule type" value="Genomic_DNA"/>
</dbReference>
<proteinExistence type="predicted"/>
<evidence type="ECO:0000313" key="1">
    <source>
        <dbReference type="EMBL" id="QJA46750.1"/>
    </source>
</evidence>
<sequence length="124" mass="15125">MNREAEEEYRNRELRSVYEIYRDSLKEKIIDLYGDLEVNGDCRLCRGLKVIHVRVKHKIKETIDKKFKIFVYDKPLLVPCPICDFDNYVREYPINRKILIDDILKKHFKRMESYSIHEDKELPF</sequence>
<accession>A0A6H1ZHS6</accession>
<name>A0A6H1ZHS6_9ZZZZ</name>
<dbReference type="EMBL" id="MT144020">
    <property type="protein sequence ID" value="QJA46750.1"/>
    <property type="molecule type" value="Genomic_DNA"/>
</dbReference>
<dbReference type="AlphaFoldDB" id="A0A6H1ZHS6"/>
<gene>
    <name evidence="3" type="ORF">MM415A00215_0047</name>
    <name evidence="2" type="ORF">MM415B00223_0025</name>
    <name evidence="1" type="ORF">TM448A00522_0020</name>
    <name evidence="4" type="ORF">TM448B01741_0022</name>
</gene>
<evidence type="ECO:0000313" key="2">
    <source>
        <dbReference type="EMBL" id="QJA67438.1"/>
    </source>
</evidence>
<reference evidence="1" key="1">
    <citation type="submission" date="2020-03" db="EMBL/GenBank/DDBJ databases">
        <title>The deep terrestrial virosphere.</title>
        <authorList>
            <person name="Holmfeldt K."/>
            <person name="Nilsson E."/>
            <person name="Simone D."/>
            <person name="Lopez-Fernandez M."/>
            <person name="Wu X."/>
            <person name="de Brujin I."/>
            <person name="Lundin D."/>
            <person name="Andersson A."/>
            <person name="Bertilsson S."/>
            <person name="Dopson M."/>
        </authorList>
    </citation>
    <scope>NUCLEOTIDE SEQUENCE</scope>
    <source>
        <strain evidence="3">MM415A00215</strain>
        <strain evidence="2">MM415B00223</strain>
        <strain evidence="1">TM448A00522</strain>
        <strain evidence="4">TM448B01741</strain>
    </source>
</reference>
<dbReference type="EMBL" id="MT142526">
    <property type="protein sequence ID" value="QJA84253.1"/>
    <property type="molecule type" value="Genomic_DNA"/>
</dbReference>
<dbReference type="EMBL" id="MT141571">
    <property type="protein sequence ID" value="QJA67438.1"/>
    <property type="molecule type" value="Genomic_DNA"/>
</dbReference>